<dbReference type="NCBIfam" id="TIGR03167">
    <property type="entry name" value="tRNA_sel_U_synt"/>
    <property type="match status" value="1"/>
</dbReference>
<proteinExistence type="predicted"/>
<sequence>MLFKAATVAQLSQFDEIIDVRTPAEFAEDHIPGAINCPVMSDEERVRVGTLYKQVSPFEARKVGAAIAARNIARHLDEQFASHPKSWRPLVYCWRGGQRSGSMAIILAQIGWAAHQLQGGYKAYRHQVLEDLATLPAQLDLRVIGGPTGSGKSRLLQALATAGAQVLDLEQLAVHRGSVLGRLPDSPQPSQKGFDSQLATAIKALDPARPVFIEAESKKIGFVSLPDALFARMHASPCLQVEAPLAARVAFLKQDYDFYLAEPERLVTQLGFLRNVHSKAQLDAWNAMARSGDFDSLVSELLVNHYDPLYRRSQGKHYTAAQQPLSLPALDDATLAEVARQLAAGV</sequence>
<dbReference type="InterPro" id="IPR058840">
    <property type="entry name" value="AAA_SelU"/>
</dbReference>
<dbReference type="PROSITE" id="PS50206">
    <property type="entry name" value="RHODANESE_3"/>
    <property type="match status" value="1"/>
</dbReference>
<accession>A0ABV7TQD4</accession>
<dbReference type="NCBIfam" id="NF008750">
    <property type="entry name" value="PRK11784.1-2"/>
    <property type="match status" value="1"/>
</dbReference>
<dbReference type="Gene3D" id="3.40.250.10">
    <property type="entry name" value="Rhodanese-like domain"/>
    <property type="match status" value="1"/>
</dbReference>
<keyword evidence="3" id="KW-0808">Transferase</keyword>
<comment type="caution">
    <text evidence="3">The sequence shown here is derived from an EMBL/GenBank/DDBJ whole genome shotgun (WGS) entry which is preliminary data.</text>
</comment>
<dbReference type="GO" id="GO:0016740">
    <property type="term" value="F:transferase activity"/>
    <property type="evidence" value="ECO:0007669"/>
    <property type="project" value="UniProtKB-KW"/>
</dbReference>
<dbReference type="EMBL" id="JBHRYH010000008">
    <property type="protein sequence ID" value="MFC3625146.1"/>
    <property type="molecule type" value="Genomic_DNA"/>
</dbReference>
<protein>
    <submittedName>
        <fullName evidence="3">tRNA 2-selenouridine(34) synthase MnmH</fullName>
        <ecNumber evidence="3">2.5.1.-</ecNumber>
    </submittedName>
</protein>
<keyword evidence="4" id="KW-1185">Reference proteome</keyword>
<dbReference type="SUPFAM" id="SSF52821">
    <property type="entry name" value="Rhodanese/Cell cycle control phosphatase"/>
    <property type="match status" value="1"/>
</dbReference>
<dbReference type="InterPro" id="IPR001763">
    <property type="entry name" value="Rhodanese-like_dom"/>
</dbReference>
<evidence type="ECO:0000259" key="2">
    <source>
        <dbReference type="PROSITE" id="PS50206"/>
    </source>
</evidence>
<name>A0ABV7TQD4_9NEIS</name>
<dbReference type="InterPro" id="IPR036873">
    <property type="entry name" value="Rhodanese-like_dom_sf"/>
</dbReference>
<dbReference type="NCBIfam" id="NF008752">
    <property type="entry name" value="PRK11784.1-4"/>
    <property type="match status" value="1"/>
</dbReference>
<dbReference type="PANTHER" id="PTHR30401">
    <property type="entry name" value="TRNA 2-SELENOURIDINE SYNTHASE"/>
    <property type="match status" value="1"/>
</dbReference>
<gene>
    <name evidence="3" type="primary">mnmH</name>
    <name evidence="3" type="ORF">ACFOKJ_03170</name>
</gene>
<evidence type="ECO:0000256" key="1">
    <source>
        <dbReference type="ARBA" id="ARBA00023266"/>
    </source>
</evidence>
<keyword evidence="1" id="KW-0711">Selenium</keyword>
<dbReference type="Pfam" id="PF26341">
    <property type="entry name" value="AAA_SelU"/>
    <property type="match status" value="1"/>
</dbReference>
<dbReference type="Pfam" id="PF00581">
    <property type="entry name" value="Rhodanese"/>
    <property type="match status" value="1"/>
</dbReference>
<evidence type="ECO:0000313" key="3">
    <source>
        <dbReference type="EMBL" id="MFC3625146.1"/>
    </source>
</evidence>
<dbReference type="SMART" id="SM00450">
    <property type="entry name" value="RHOD"/>
    <property type="match status" value="1"/>
</dbReference>
<feature type="domain" description="Rhodanese" evidence="2">
    <location>
        <begin position="17"/>
        <end position="133"/>
    </location>
</feature>
<dbReference type="PANTHER" id="PTHR30401:SF0">
    <property type="entry name" value="TRNA 2-SELENOURIDINE SYNTHASE"/>
    <property type="match status" value="1"/>
</dbReference>
<organism evidence="3 4">
    <name type="scientific">Vogesella amnigena</name>
    <dbReference type="NCBI Taxonomy" id="1507449"/>
    <lineage>
        <taxon>Bacteria</taxon>
        <taxon>Pseudomonadati</taxon>
        <taxon>Pseudomonadota</taxon>
        <taxon>Betaproteobacteria</taxon>
        <taxon>Neisseriales</taxon>
        <taxon>Chromobacteriaceae</taxon>
        <taxon>Vogesella</taxon>
    </lineage>
</organism>
<dbReference type="Proteomes" id="UP001595636">
    <property type="component" value="Unassembled WGS sequence"/>
</dbReference>
<dbReference type="EC" id="2.5.1.-" evidence="3"/>
<dbReference type="RefSeq" id="WP_390276580.1">
    <property type="nucleotide sequence ID" value="NZ_JBHRYH010000008.1"/>
</dbReference>
<dbReference type="InterPro" id="IPR017582">
    <property type="entry name" value="SelU"/>
</dbReference>
<reference evidence="4" key="1">
    <citation type="journal article" date="2019" name="Int. J. Syst. Evol. Microbiol.">
        <title>The Global Catalogue of Microorganisms (GCM) 10K type strain sequencing project: providing services to taxonomists for standard genome sequencing and annotation.</title>
        <authorList>
            <consortium name="The Broad Institute Genomics Platform"/>
            <consortium name="The Broad Institute Genome Sequencing Center for Infectious Disease"/>
            <person name="Wu L."/>
            <person name="Ma J."/>
        </authorList>
    </citation>
    <scope>NUCLEOTIDE SEQUENCE [LARGE SCALE GENOMIC DNA]</scope>
    <source>
        <strain evidence="4">KCTC 42195</strain>
    </source>
</reference>
<evidence type="ECO:0000313" key="4">
    <source>
        <dbReference type="Proteomes" id="UP001595636"/>
    </source>
</evidence>